<evidence type="ECO:0008006" key="3">
    <source>
        <dbReference type="Google" id="ProtNLM"/>
    </source>
</evidence>
<organism evidence="1 2">
    <name type="scientific">Paenimyroides ceti</name>
    <dbReference type="NCBI Taxonomy" id="395087"/>
    <lineage>
        <taxon>Bacteria</taxon>
        <taxon>Pseudomonadati</taxon>
        <taxon>Bacteroidota</taxon>
        <taxon>Flavobacteriia</taxon>
        <taxon>Flavobacteriales</taxon>
        <taxon>Flavobacteriaceae</taxon>
        <taxon>Paenimyroides</taxon>
    </lineage>
</organism>
<protein>
    <recommendedName>
        <fullName evidence="3">Lipoprotein</fullName>
    </recommendedName>
</protein>
<keyword evidence="2" id="KW-1185">Reference proteome</keyword>
<dbReference type="RefSeq" id="WP_290362058.1">
    <property type="nucleotide sequence ID" value="NZ_JAUFQU010000001.1"/>
</dbReference>
<accession>A0ABT8CN93</accession>
<reference evidence="2" key="1">
    <citation type="journal article" date="2019" name="Int. J. Syst. Evol. Microbiol.">
        <title>The Global Catalogue of Microorganisms (GCM) 10K type strain sequencing project: providing services to taxonomists for standard genome sequencing and annotation.</title>
        <authorList>
            <consortium name="The Broad Institute Genomics Platform"/>
            <consortium name="The Broad Institute Genome Sequencing Center for Infectious Disease"/>
            <person name="Wu L."/>
            <person name="Ma J."/>
        </authorList>
    </citation>
    <scope>NUCLEOTIDE SEQUENCE [LARGE SCALE GENOMIC DNA]</scope>
    <source>
        <strain evidence="2">CECT 7184</strain>
    </source>
</reference>
<gene>
    <name evidence="1" type="ORF">QW060_02080</name>
</gene>
<sequence>MKYVLSGCLCSSFLIISCTSSKIQNDPYDANIIKEKSISMGAVHNPNFRPVKHENSIKTVLKNNIQEVEKEPHPSQNSPDKK</sequence>
<dbReference type="PROSITE" id="PS51257">
    <property type="entry name" value="PROKAR_LIPOPROTEIN"/>
    <property type="match status" value="1"/>
</dbReference>
<name>A0ABT8CN93_9FLAO</name>
<evidence type="ECO:0000313" key="1">
    <source>
        <dbReference type="EMBL" id="MDN3705913.1"/>
    </source>
</evidence>
<dbReference type="Proteomes" id="UP001242368">
    <property type="component" value="Unassembled WGS sequence"/>
</dbReference>
<evidence type="ECO:0000313" key="2">
    <source>
        <dbReference type="Proteomes" id="UP001242368"/>
    </source>
</evidence>
<proteinExistence type="predicted"/>
<dbReference type="EMBL" id="JAUFQU010000001">
    <property type="protein sequence ID" value="MDN3705913.1"/>
    <property type="molecule type" value="Genomic_DNA"/>
</dbReference>
<comment type="caution">
    <text evidence="1">The sequence shown here is derived from an EMBL/GenBank/DDBJ whole genome shotgun (WGS) entry which is preliminary data.</text>
</comment>